<feature type="compositionally biased region" description="Pro residues" evidence="1">
    <location>
        <begin position="323"/>
        <end position="333"/>
    </location>
</feature>
<dbReference type="EMBL" id="CAJFCW020000005">
    <property type="protein sequence ID" value="CAG9121862.1"/>
    <property type="molecule type" value="Genomic_DNA"/>
</dbReference>
<feature type="transmembrane region" description="Helical" evidence="2">
    <location>
        <begin position="57"/>
        <end position="81"/>
    </location>
</feature>
<evidence type="ECO:0000313" key="3">
    <source>
        <dbReference type="EMBL" id="CAD5226169.1"/>
    </source>
</evidence>
<sequence length="485" mass="52026">MGCGCIPPPPDFDLPPPPNPTLIWDLLSDEPITEFVKLNYGQCEFNPMYNVLKGNEVFVSLVLCVLFIVTAIGFLVGAMVYRRRRNSQKRCPSSSLNSTSKTNSGSAETVVTSGQWPYGSTGHKVVSPQLLHSPTFYQPQAIVAQQNAQGALIRPMPIHAGCGHSNSLGASRAYSNSLGAGCGSGNGSGAGFQGQNRSYGDGNGLGAGCGSGNSMGAGCGSQNGPGASCGSQNRQRNANLPINLHNLPQFSQSHQTFAQLPNNYHAFQTLPYNYSNSCCMHSSNGYCTLSSQPPHYEEIMSEAPHYAANPIHDPQRAVERRPPPQCRPPPPPTDDTEYHVPPTVNVNQLNNNLVMGKQDRYGNSTTYMDGTTYPVPAPRQCQNTTNSTISDDNSELDTYLNQGEQCGVATSDLLGTVPTDLLQGTVPNDLLQHSDPKGRESGYGTGEKRLAGPSTSYPRSPIQSSPPNRVVTVTQKPTKQNMTYV</sequence>
<keyword evidence="4" id="KW-1185">Reference proteome</keyword>
<feature type="compositionally biased region" description="Polar residues" evidence="1">
    <location>
        <begin position="453"/>
        <end position="485"/>
    </location>
</feature>
<feature type="compositionally biased region" description="Basic and acidic residues" evidence="1">
    <location>
        <begin position="432"/>
        <end position="450"/>
    </location>
</feature>
<dbReference type="Proteomes" id="UP000614601">
    <property type="component" value="Unassembled WGS sequence"/>
</dbReference>
<accession>A0A811LDE0</accession>
<dbReference type="EMBL" id="CAJFDH010000005">
    <property type="protein sequence ID" value="CAD5226169.1"/>
    <property type="molecule type" value="Genomic_DNA"/>
</dbReference>
<proteinExistence type="predicted"/>
<feature type="region of interest" description="Disordered" evidence="1">
    <location>
        <begin position="89"/>
        <end position="115"/>
    </location>
</feature>
<keyword evidence="2" id="KW-1133">Transmembrane helix</keyword>
<protein>
    <submittedName>
        <fullName evidence="3">Uncharacterized protein</fullName>
    </submittedName>
</protein>
<dbReference type="AlphaFoldDB" id="A0A811LDE0"/>
<name>A0A811LDE0_9BILA</name>
<feature type="compositionally biased region" description="Low complexity" evidence="1">
    <location>
        <begin position="93"/>
        <end position="106"/>
    </location>
</feature>
<keyword evidence="2" id="KW-0472">Membrane</keyword>
<dbReference type="Proteomes" id="UP000783686">
    <property type="component" value="Unassembled WGS sequence"/>
</dbReference>
<gene>
    <name evidence="3" type="ORF">BOKJ2_LOCUS11943</name>
</gene>
<evidence type="ECO:0000313" key="4">
    <source>
        <dbReference type="Proteomes" id="UP000614601"/>
    </source>
</evidence>
<comment type="caution">
    <text evidence="3">The sequence shown here is derived from an EMBL/GenBank/DDBJ whole genome shotgun (WGS) entry which is preliminary data.</text>
</comment>
<feature type="region of interest" description="Disordered" evidence="1">
    <location>
        <begin position="425"/>
        <end position="485"/>
    </location>
</feature>
<evidence type="ECO:0000256" key="1">
    <source>
        <dbReference type="SAM" id="MobiDB-lite"/>
    </source>
</evidence>
<organism evidence="3 4">
    <name type="scientific">Bursaphelenchus okinawaensis</name>
    <dbReference type="NCBI Taxonomy" id="465554"/>
    <lineage>
        <taxon>Eukaryota</taxon>
        <taxon>Metazoa</taxon>
        <taxon>Ecdysozoa</taxon>
        <taxon>Nematoda</taxon>
        <taxon>Chromadorea</taxon>
        <taxon>Rhabditida</taxon>
        <taxon>Tylenchina</taxon>
        <taxon>Tylenchomorpha</taxon>
        <taxon>Aphelenchoidea</taxon>
        <taxon>Aphelenchoididae</taxon>
        <taxon>Bursaphelenchus</taxon>
    </lineage>
</organism>
<dbReference type="OrthoDB" id="10484302at2759"/>
<keyword evidence="2" id="KW-0812">Transmembrane</keyword>
<feature type="region of interest" description="Disordered" evidence="1">
    <location>
        <begin position="314"/>
        <end position="335"/>
    </location>
</feature>
<reference evidence="3" key="1">
    <citation type="submission" date="2020-09" db="EMBL/GenBank/DDBJ databases">
        <authorList>
            <person name="Kikuchi T."/>
        </authorList>
    </citation>
    <scope>NUCLEOTIDE SEQUENCE</scope>
    <source>
        <strain evidence="3">SH1</strain>
    </source>
</reference>
<evidence type="ECO:0000256" key="2">
    <source>
        <dbReference type="SAM" id="Phobius"/>
    </source>
</evidence>